<dbReference type="Gene3D" id="3.80.10.10">
    <property type="entry name" value="Ribonuclease Inhibitor"/>
    <property type="match status" value="1"/>
</dbReference>
<protein>
    <submittedName>
        <fullName evidence="2">Uncharacterized protein</fullName>
    </submittedName>
</protein>
<dbReference type="SMART" id="SM00368">
    <property type="entry name" value="LRR_RI"/>
    <property type="match status" value="3"/>
</dbReference>
<name>A9V517_MONBE</name>
<dbReference type="EMBL" id="CH991560">
    <property type="protein sequence ID" value="EDQ87301.1"/>
    <property type="molecule type" value="Genomic_DNA"/>
</dbReference>
<sequence>MLLLQGRSVAGNFFLYSVALCLCLWRTRLLSGGSSAGSSSPLPARSSAKPAFPSNHGSPSASGFGSPVGSPVIHMPVQATYETVTPPTLPPREDSGGYDTLRARPSVRGVVTSATPAPARQPQTGPPVHDQGKDATPMESVYASMDLPTRTVGEADTAYMPMDGRGHYDHPGRRYPTLGREHIYVFSSSAPPSWVAAAEAAGDVYSTLDGRPNTHNTLAQSFGAQLQIDDSYATDAGKLPALTSVTSSSFADMLGREVIQLVRALTSEVENLILAVARSRTLHTICLSGCQLRNADIKLLCPALRNKAVTELELQGNELSEPGMAELAYSIPGSRLTYLGLANNRVTPQAVRTLVFNALRQNKCTLCLADTDFDQACFDAMIDVLLSTRNAQLSIDLHNHRLTDMGRVNRSLSQLTASNPDCHIRLT</sequence>
<dbReference type="RefSeq" id="XP_001747914.1">
    <property type="nucleotide sequence ID" value="XM_001747862.1"/>
</dbReference>
<dbReference type="KEGG" id="mbr:MONBRDRAFT_33370"/>
<dbReference type="InterPro" id="IPR032675">
    <property type="entry name" value="LRR_dom_sf"/>
</dbReference>
<evidence type="ECO:0000313" key="2">
    <source>
        <dbReference type="EMBL" id="EDQ87301.1"/>
    </source>
</evidence>
<proteinExistence type="predicted"/>
<dbReference type="InParanoid" id="A9V517"/>
<dbReference type="PANTHER" id="PTHR24114:SF2">
    <property type="entry name" value="F-BOX DOMAIN-CONTAINING PROTEIN-RELATED"/>
    <property type="match status" value="1"/>
</dbReference>
<dbReference type="InterPro" id="IPR052394">
    <property type="entry name" value="LRR-containing"/>
</dbReference>
<keyword evidence="3" id="KW-1185">Reference proteome</keyword>
<feature type="region of interest" description="Disordered" evidence="1">
    <location>
        <begin position="34"/>
        <end position="69"/>
    </location>
</feature>
<dbReference type="GeneID" id="5893225"/>
<evidence type="ECO:0000313" key="3">
    <source>
        <dbReference type="Proteomes" id="UP000001357"/>
    </source>
</evidence>
<feature type="region of interest" description="Disordered" evidence="1">
    <location>
        <begin position="82"/>
        <end position="133"/>
    </location>
</feature>
<accession>A9V517</accession>
<organism evidence="2 3">
    <name type="scientific">Monosiga brevicollis</name>
    <name type="common">Choanoflagellate</name>
    <dbReference type="NCBI Taxonomy" id="81824"/>
    <lineage>
        <taxon>Eukaryota</taxon>
        <taxon>Choanoflagellata</taxon>
        <taxon>Craspedida</taxon>
        <taxon>Salpingoecidae</taxon>
        <taxon>Monosiga</taxon>
    </lineage>
</organism>
<reference evidence="2 3" key="1">
    <citation type="journal article" date="2008" name="Nature">
        <title>The genome of the choanoflagellate Monosiga brevicollis and the origin of metazoans.</title>
        <authorList>
            <consortium name="JGI Sequencing"/>
            <person name="King N."/>
            <person name="Westbrook M.J."/>
            <person name="Young S.L."/>
            <person name="Kuo A."/>
            <person name="Abedin M."/>
            <person name="Chapman J."/>
            <person name="Fairclough S."/>
            <person name="Hellsten U."/>
            <person name="Isogai Y."/>
            <person name="Letunic I."/>
            <person name="Marr M."/>
            <person name="Pincus D."/>
            <person name="Putnam N."/>
            <person name="Rokas A."/>
            <person name="Wright K.J."/>
            <person name="Zuzow R."/>
            <person name="Dirks W."/>
            <person name="Good M."/>
            <person name="Goodstein D."/>
            <person name="Lemons D."/>
            <person name="Li W."/>
            <person name="Lyons J.B."/>
            <person name="Morris A."/>
            <person name="Nichols S."/>
            <person name="Richter D.J."/>
            <person name="Salamov A."/>
            <person name="Bork P."/>
            <person name="Lim W.A."/>
            <person name="Manning G."/>
            <person name="Miller W.T."/>
            <person name="McGinnis W."/>
            <person name="Shapiro H."/>
            <person name="Tjian R."/>
            <person name="Grigoriev I.V."/>
            <person name="Rokhsar D."/>
        </authorList>
    </citation>
    <scope>NUCLEOTIDE SEQUENCE [LARGE SCALE GENOMIC DNA]</scope>
    <source>
        <strain evidence="3">MX1 / ATCC 50154</strain>
    </source>
</reference>
<dbReference type="PANTHER" id="PTHR24114">
    <property type="entry name" value="LEUCINE RICH REPEAT FAMILY PROTEIN"/>
    <property type="match status" value="1"/>
</dbReference>
<evidence type="ECO:0000256" key="1">
    <source>
        <dbReference type="SAM" id="MobiDB-lite"/>
    </source>
</evidence>
<dbReference type="Proteomes" id="UP000001357">
    <property type="component" value="Unassembled WGS sequence"/>
</dbReference>
<gene>
    <name evidence="2" type="ORF">MONBRDRAFT_33370</name>
</gene>
<dbReference type="SUPFAM" id="SSF52047">
    <property type="entry name" value="RNI-like"/>
    <property type="match status" value="1"/>
</dbReference>
<dbReference type="AlphaFoldDB" id="A9V517"/>
<feature type="compositionally biased region" description="Low complexity" evidence="1">
    <location>
        <begin position="34"/>
        <end position="48"/>
    </location>
</feature>